<evidence type="ECO:0000313" key="2">
    <source>
        <dbReference type="Proteomes" id="UP001524478"/>
    </source>
</evidence>
<protein>
    <submittedName>
        <fullName evidence="1">Uncharacterized protein</fullName>
    </submittedName>
</protein>
<dbReference type="EMBL" id="JANGAC010000010">
    <property type="protein sequence ID" value="MCQ4924120.1"/>
    <property type="molecule type" value="Genomic_DNA"/>
</dbReference>
<sequence>MDYLFLKNEKSKEFTISMTNEFINTNSGEIYVTSLETKYKRFIYEKPIESLGFVKYVVDETRYRKKDSEDFMTWSFAKGFEFYNAIYALKDKAYKDMLIEESTYIKPFETVEESFNKLPKLPSVYLLMMQVFDILAFDSFLSFIHCQEDVEKSLKQYMKIEELSNKNINMSIGENFEHSNFKHNDFYIAYLGESYIYEIFDYYADSSDVIFGDLNSKMRKNKSLYSGKVLVSKEDGDIYHGYMHELIVPIDGSNKVISRKVYKDQI</sequence>
<reference evidence="1 2" key="1">
    <citation type="submission" date="2022-06" db="EMBL/GenBank/DDBJ databases">
        <title>Isolation of gut microbiota from human fecal samples.</title>
        <authorList>
            <person name="Pamer E.G."/>
            <person name="Barat B."/>
            <person name="Waligurski E."/>
            <person name="Medina S."/>
            <person name="Paddock L."/>
            <person name="Mostad J."/>
        </authorList>
    </citation>
    <scope>NUCLEOTIDE SEQUENCE [LARGE SCALE GENOMIC DNA]</scope>
    <source>
        <strain evidence="1 2">DFI.7.95</strain>
    </source>
</reference>
<proteinExistence type="predicted"/>
<name>A0ABT1SCT0_9FIRM</name>
<accession>A0ABT1SCT0</accession>
<evidence type="ECO:0000313" key="1">
    <source>
        <dbReference type="EMBL" id="MCQ4924120.1"/>
    </source>
</evidence>
<comment type="caution">
    <text evidence="1">The sequence shown here is derived from an EMBL/GenBank/DDBJ whole genome shotgun (WGS) entry which is preliminary data.</text>
</comment>
<dbReference type="RefSeq" id="WP_256311943.1">
    <property type="nucleotide sequence ID" value="NZ_JANGAC010000010.1"/>
</dbReference>
<dbReference type="Proteomes" id="UP001524478">
    <property type="component" value="Unassembled WGS sequence"/>
</dbReference>
<gene>
    <name evidence="1" type="ORF">NE686_13540</name>
</gene>
<keyword evidence="2" id="KW-1185">Reference proteome</keyword>
<organism evidence="1 2">
    <name type="scientific">Tissierella carlieri</name>
    <dbReference type="NCBI Taxonomy" id="689904"/>
    <lineage>
        <taxon>Bacteria</taxon>
        <taxon>Bacillati</taxon>
        <taxon>Bacillota</taxon>
        <taxon>Tissierellia</taxon>
        <taxon>Tissierellales</taxon>
        <taxon>Tissierellaceae</taxon>
        <taxon>Tissierella</taxon>
    </lineage>
</organism>